<evidence type="ECO:0000259" key="1">
    <source>
        <dbReference type="Pfam" id="PF25535"/>
    </source>
</evidence>
<keyword evidence="3" id="KW-1185">Reference proteome</keyword>
<dbReference type="RefSeq" id="WP_272003640.1">
    <property type="nucleotide sequence ID" value="NZ_JAQNDN010000019.1"/>
</dbReference>
<name>A0ABT5BDL5_9BACT</name>
<proteinExistence type="predicted"/>
<comment type="caution">
    <text evidence="2">The sequence shown here is derived from an EMBL/GenBank/DDBJ whole genome shotgun (WGS) entry which is preliminary data.</text>
</comment>
<dbReference type="Proteomes" id="UP001217838">
    <property type="component" value="Unassembled WGS sequence"/>
</dbReference>
<organism evidence="2 3">
    <name type="scientific">Nannocystis radixulma</name>
    <dbReference type="NCBI Taxonomy" id="2995305"/>
    <lineage>
        <taxon>Bacteria</taxon>
        <taxon>Pseudomonadati</taxon>
        <taxon>Myxococcota</taxon>
        <taxon>Polyangia</taxon>
        <taxon>Nannocystales</taxon>
        <taxon>Nannocystaceae</taxon>
        <taxon>Nannocystis</taxon>
    </lineage>
</organism>
<feature type="domain" description="DUF7919" evidence="1">
    <location>
        <begin position="2"/>
        <end position="129"/>
    </location>
</feature>
<dbReference type="InterPro" id="IPR057679">
    <property type="entry name" value="DUF7919"/>
</dbReference>
<protein>
    <recommendedName>
        <fullName evidence="1">DUF7919 domain-containing protein</fullName>
    </recommendedName>
</protein>
<accession>A0ABT5BDL5</accession>
<gene>
    <name evidence="2" type="ORF">POL58_31125</name>
</gene>
<dbReference type="Pfam" id="PF25535">
    <property type="entry name" value="DUF7919"/>
    <property type="match status" value="1"/>
</dbReference>
<sequence length="285" mass="32188">MTYAADLTPYAYGMGQDDGETPDLHIGWLSSGHAYPKQPPDPAFVQALLRCCLRPERLYMGYHVCDLGCEHSGQPRQLTRDYDGRTLFLGNGEIRVTGADRQVYAAPTLIAHYVADHHYAPPTVFVDAVTQLARRLWALQGEPLERVRRLDGAARFALCIDALQALQRARPRPWLADMLATLDEGKPGVVDLLPILGEQRRRKLFQRLRDLQSTCPLDDAPLAKTVVALHYSFPVRKRFFSPAQRSPQEEVLMVWATAQLLEQAHEAGLEQWRDDVRPRRGDEPG</sequence>
<evidence type="ECO:0000313" key="2">
    <source>
        <dbReference type="EMBL" id="MDC0672242.1"/>
    </source>
</evidence>
<dbReference type="EMBL" id="JAQNDN010000019">
    <property type="protein sequence ID" value="MDC0672242.1"/>
    <property type="molecule type" value="Genomic_DNA"/>
</dbReference>
<evidence type="ECO:0000313" key="3">
    <source>
        <dbReference type="Proteomes" id="UP001217838"/>
    </source>
</evidence>
<reference evidence="2 3" key="1">
    <citation type="submission" date="2022-11" db="EMBL/GenBank/DDBJ databases">
        <title>Minimal conservation of predation-associated metabolite biosynthetic gene clusters underscores biosynthetic potential of Myxococcota including descriptions for ten novel species: Archangium lansinium sp. nov., Myxococcus landrumus sp. nov., Nannocystis bai.</title>
        <authorList>
            <person name="Ahearne A."/>
            <person name="Stevens C."/>
            <person name="Dowd S."/>
        </authorList>
    </citation>
    <scope>NUCLEOTIDE SEQUENCE [LARGE SCALE GENOMIC DNA]</scope>
    <source>
        <strain evidence="2 3">NCELM</strain>
    </source>
</reference>